<name>A0AAN7Q7F1_9EURO</name>
<dbReference type="AlphaFoldDB" id="A0AAN7Q7F1"/>
<dbReference type="EMBL" id="JAVRRJ010000012">
    <property type="protein sequence ID" value="KAK5080688.1"/>
    <property type="molecule type" value="Genomic_DNA"/>
</dbReference>
<reference evidence="1 2" key="1">
    <citation type="submission" date="2023-08" db="EMBL/GenBank/DDBJ databases">
        <title>Black Yeasts Isolated from many extreme environments.</title>
        <authorList>
            <person name="Coleine C."/>
            <person name="Stajich J.E."/>
            <person name="Selbmann L."/>
        </authorList>
    </citation>
    <scope>NUCLEOTIDE SEQUENCE [LARGE SCALE GENOMIC DNA]</scope>
    <source>
        <strain evidence="1 2">CCFEE 5910</strain>
    </source>
</reference>
<sequence length="239" mass="27302">MLLHTLSSTEQGAASKYRCIWCRSRTEDAKLDLLHYLVGSVLSWNQELRENLPWVLADVAMLPKEEGRKLLFEMAATAAFAEEEESQATERLCRSHAYQLCVDRKDFQPLLHVMRGGKVALKAFFAWVTTKRIEDYKVGDDIYALENRWTPHGETFEPDIPARMRSIEEEDIVKEVRQDHDEQVKNDGADRELVVMQTGDSSDLGRAHVGIRTRRSQSWSDFCKETGAILAEMIAVNGN</sequence>
<evidence type="ECO:0000313" key="2">
    <source>
        <dbReference type="Proteomes" id="UP001309876"/>
    </source>
</evidence>
<proteinExistence type="predicted"/>
<organism evidence="1 2">
    <name type="scientific">Lithohypha guttulata</name>
    <dbReference type="NCBI Taxonomy" id="1690604"/>
    <lineage>
        <taxon>Eukaryota</taxon>
        <taxon>Fungi</taxon>
        <taxon>Dikarya</taxon>
        <taxon>Ascomycota</taxon>
        <taxon>Pezizomycotina</taxon>
        <taxon>Eurotiomycetes</taxon>
        <taxon>Chaetothyriomycetidae</taxon>
        <taxon>Chaetothyriales</taxon>
        <taxon>Trichomeriaceae</taxon>
        <taxon>Lithohypha</taxon>
    </lineage>
</organism>
<gene>
    <name evidence="1" type="ORF">LTR05_008392</name>
</gene>
<dbReference type="Proteomes" id="UP001309876">
    <property type="component" value="Unassembled WGS sequence"/>
</dbReference>
<keyword evidence="2" id="KW-1185">Reference proteome</keyword>
<protein>
    <submittedName>
        <fullName evidence="1">Uncharacterized protein</fullName>
    </submittedName>
</protein>
<comment type="caution">
    <text evidence="1">The sequence shown here is derived from an EMBL/GenBank/DDBJ whole genome shotgun (WGS) entry which is preliminary data.</text>
</comment>
<evidence type="ECO:0000313" key="1">
    <source>
        <dbReference type="EMBL" id="KAK5080688.1"/>
    </source>
</evidence>
<accession>A0AAN7Q7F1</accession>